<dbReference type="InterPro" id="IPR001054">
    <property type="entry name" value="A/G_cyclase"/>
</dbReference>
<dbReference type="PROSITE" id="PS50125">
    <property type="entry name" value="GUANYLATE_CYCLASE_2"/>
    <property type="match status" value="1"/>
</dbReference>
<comment type="caution">
    <text evidence="10">The sequence shown here is derived from an EMBL/GenBank/DDBJ whole genome shotgun (WGS) entry which is preliminary data.</text>
</comment>
<dbReference type="SMART" id="SM00065">
    <property type="entry name" value="GAF"/>
    <property type="match status" value="1"/>
</dbReference>
<evidence type="ECO:0000256" key="1">
    <source>
        <dbReference type="ARBA" id="ARBA00004370"/>
    </source>
</evidence>
<dbReference type="InterPro" id="IPR029016">
    <property type="entry name" value="GAF-like_dom_sf"/>
</dbReference>
<dbReference type="SMART" id="SM00044">
    <property type="entry name" value="CYCc"/>
    <property type="match status" value="1"/>
</dbReference>
<feature type="region of interest" description="Disordered" evidence="8">
    <location>
        <begin position="195"/>
        <end position="231"/>
    </location>
</feature>
<dbReference type="GO" id="GO:0035556">
    <property type="term" value="P:intracellular signal transduction"/>
    <property type="evidence" value="ECO:0007669"/>
    <property type="project" value="InterPro"/>
</dbReference>
<feature type="compositionally biased region" description="Basic and acidic residues" evidence="8">
    <location>
        <begin position="99"/>
        <end position="113"/>
    </location>
</feature>
<dbReference type="PANTHER" id="PTHR11920">
    <property type="entry name" value="GUANYLYL CYCLASE"/>
    <property type="match status" value="1"/>
</dbReference>
<dbReference type="PANTHER" id="PTHR11920:SF335">
    <property type="entry name" value="GUANYLATE CYCLASE"/>
    <property type="match status" value="1"/>
</dbReference>
<gene>
    <name evidence="10" type="ORF">CTEN210_18163</name>
</gene>
<name>A0AAD3DCY8_9STRA</name>
<dbReference type="GO" id="GO:0004016">
    <property type="term" value="F:adenylate cyclase activity"/>
    <property type="evidence" value="ECO:0007669"/>
    <property type="project" value="TreeGrafter"/>
</dbReference>
<evidence type="ECO:0000313" key="10">
    <source>
        <dbReference type="EMBL" id="GFH61687.1"/>
    </source>
</evidence>
<keyword evidence="5" id="KW-0472">Membrane</keyword>
<dbReference type="Proteomes" id="UP001054902">
    <property type="component" value="Unassembled WGS sequence"/>
</dbReference>
<evidence type="ECO:0000256" key="7">
    <source>
        <dbReference type="RuleBase" id="RU000405"/>
    </source>
</evidence>
<evidence type="ECO:0000256" key="3">
    <source>
        <dbReference type="ARBA" id="ARBA00022741"/>
    </source>
</evidence>
<dbReference type="InterPro" id="IPR029787">
    <property type="entry name" value="Nucleotide_cyclase"/>
</dbReference>
<protein>
    <recommendedName>
        <fullName evidence="9">Guanylate cyclase domain-containing protein</fullName>
    </recommendedName>
</protein>
<feature type="region of interest" description="Disordered" evidence="8">
    <location>
        <begin position="75"/>
        <end position="113"/>
    </location>
</feature>
<dbReference type="GO" id="GO:0004383">
    <property type="term" value="F:guanylate cyclase activity"/>
    <property type="evidence" value="ECO:0007669"/>
    <property type="project" value="TreeGrafter"/>
</dbReference>
<dbReference type="SUPFAM" id="SSF55781">
    <property type="entry name" value="GAF domain-like"/>
    <property type="match status" value="1"/>
</dbReference>
<evidence type="ECO:0000256" key="5">
    <source>
        <dbReference type="ARBA" id="ARBA00023136"/>
    </source>
</evidence>
<proteinExistence type="inferred from homology"/>
<feature type="compositionally biased region" description="Low complexity" evidence="8">
    <location>
        <begin position="25"/>
        <end position="50"/>
    </location>
</feature>
<dbReference type="Gene3D" id="3.30.70.1230">
    <property type="entry name" value="Nucleotide cyclase"/>
    <property type="match status" value="1"/>
</dbReference>
<organism evidence="10 11">
    <name type="scientific">Chaetoceros tenuissimus</name>
    <dbReference type="NCBI Taxonomy" id="426638"/>
    <lineage>
        <taxon>Eukaryota</taxon>
        <taxon>Sar</taxon>
        <taxon>Stramenopiles</taxon>
        <taxon>Ochrophyta</taxon>
        <taxon>Bacillariophyta</taxon>
        <taxon>Coscinodiscophyceae</taxon>
        <taxon>Chaetocerotophycidae</taxon>
        <taxon>Chaetocerotales</taxon>
        <taxon>Chaetocerotaceae</taxon>
        <taxon>Chaetoceros</taxon>
    </lineage>
</organism>
<dbReference type="GO" id="GO:0005886">
    <property type="term" value="C:plasma membrane"/>
    <property type="evidence" value="ECO:0007669"/>
    <property type="project" value="TreeGrafter"/>
</dbReference>
<comment type="subcellular location">
    <subcellularLocation>
        <location evidence="1">Membrane</location>
    </subcellularLocation>
</comment>
<evidence type="ECO:0000313" key="11">
    <source>
        <dbReference type="Proteomes" id="UP001054902"/>
    </source>
</evidence>
<dbReference type="SUPFAM" id="SSF55073">
    <property type="entry name" value="Nucleotide cyclase"/>
    <property type="match status" value="1"/>
</dbReference>
<reference evidence="10 11" key="1">
    <citation type="journal article" date="2021" name="Sci. Rep.">
        <title>The genome of the diatom Chaetoceros tenuissimus carries an ancient integrated fragment of an extant virus.</title>
        <authorList>
            <person name="Hongo Y."/>
            <person name="Kimura K."/>
            <person name="Takaki Y."/>
            <person name="Yoshida Y."/>
            <person name="Baba S."/>
            <person name="Kobayashi G."/>
            <person name="Nagasaki K."/>
            <person name="Hano T."/>
            <person name="Tomaru Y."/>
        </authorList>
    </citation>
    <scope>NUCLEOTIDE SEQUENCE [LARGE SCALE GENOMIC DNA]</scope>
    <source>
        <strain evidence="10 11">NIES-3715</strain>
    </source>
</reference>
<comment type="similarity">
    <text evidence="7">Belongs to the adenylyl cyclase class-4/guanylyl cyclase family.</text>
</comment>
<feature type="compositionally biased region" description="Low complexity" evidence="8">
    <location>
        <begin position="84"/>
        <end position="96"/>
    </location>
</feature>
<keyword evidence="2" id="KW-0812">Transmembrane</keyword>
<dbReference type="AlphaFoldDB" id="A0AAD3DCY8"/>
<sequence>MSDAMRSSDESRSSLLPSIEQNRASTSSQQDGSSSFLPSTSTTTSYISSSNIPIEKMKGPSRDVLLNEPSIISLPQEETIAQERSSTATSTRPTSSLMGKDHESSQVMPRQEDYSLRRHSLTFAKPSRKRGISFLGEKRNQDYIAAPAKRPSLKRVSTVNAMRRSITNNSCFVLGGKYGARPSYQQQEVCPFLHQDQKSPKNPGNDSSTSVLINSVGSSMSRKSSNTSCVSIISTSQRKRKSLSSRANASFNSSNGSLNTGGSILRETSFGSKNGSDNNVAFSKKAEATENEEWLQHESLKFNQYVDNQISTIEDAKLLVKKTREVSMLSNRFMLAPTGNECYEIVSRLLYSLFGVDRCSYTLMMDEENFLLQECSFVALGPSASDFIFSDGEEDAIVHPLKDCATEHCAESLDAYYCQDLATANLYPEYKTFRRVGSKSFLSVPILIGARKFAGALHIASEQANAFNEMDIMLIKDIGYRIGGHLYSKRLQEEQIESYNASRKLLQSMIPGPVLEKIEDHWKTSVEQNDDLLSCTESCNLDCSTHETHIKDNAKLSPRTAFNNIRRDSFTASKMEVTQRRLENIGILKRESCMRLGMRHMTPTSSITSESGISDSKPVLFAETQSNVSMIFCDIVGFSRIAHGLQPIEVMQMLNDLYHIFDTLCEKHGVRKLETIGDTYIVSGGLLEEGNDKDAGKGAAVRCLAMAQDMVREAYNVYAPTETRERLQIRVGIHVGNLSYGILGQNVPKFSVYGDAVNIAARMEQTAPVGKVHVSKAFHDLVNDHHMVWDEKRNTDVKNVGVMETWIMDPMRIPVNIIMA</sequence>
<dbReference type="InterPro" id="IPR003018">
    <property type="entry name" value="GAF"/>
</dbReference>
<dbReference type="GO" id="GO:0000166">
    <property type="term" value="F:nucleotide binding"/>
    <property type="evidence" value="ECO:0007669"/>
    <property type="project" value="UniProtKB-KW"/>
</dbReference>
<keyword evidence="3" id="KW-0547">Nucleotide-binding</keyword>
<dbReference type="InterPro" id="IPR018297">
    <property type="entry name" value="A/G_cyclase_CS"/>
</dbReference>
<feature type="domain" description="Guanylate cyclase" evidence="9">
    <location>
        <begin position="629"/>
        <end position="764"/>
    </location>
</feature>
<evidence type="ECO:0000256" key="8">
    <source>
        <dbReference type="SAM" id="MobiDB-lite"/>
    </source>
</evidence>
<feature type="region of interest" description="Disordered" evidence="8">
    <location>
        <begin position="1"/>
        <end position="61"/>
    </location>
</feature>
<evidence type="ECO:0000256" key="2">
    <source>
        <dbReference type="ARBA" id="ARBA00022692"/>
    </source>
</evidence>
<dbReference type="EMBL" id="BLLK01000075">
    <property type="protein sequence ID" value="GFH61687.1"/>
    <property type="molecule type" value="Genomic_DNA"/>
</dbReference>
<keyword evidence="6 7" id="KW-0456">Lyase</keyword>
<dbReference type="Pfam" id="PF00211">
    <property type="entry name" value="Guanylate_cyc"/>
    <property type="match status" value="1"/>
</dbReference>
<dbReference type="PROSITE" id="PS00452">
    <property type="entry name" value="GUANYLATE_CYCLASE_1"/>
    <property type="match status" value="1"/>
</dbReference>
<evidence type="ECO:0000259" key="9">
    <source>
        <dbReference type="PROSITE" id="PS50125"/>
    </source>
</evidence>
<dbReference type="GO" id="GO:0001653">
    <property type="term" value="F:peptide receptor activity"/>
    <property type="evidence" value="ECO:0007669"/>
    <property type="project" value="TreeGrafter"/>
</dbReference>
<dbReference type="GO" id="GO:0007168">
    <property type="term" value="P:receptor guanylyl cyclase signaling pathway"/>
    <property type="evidence" value="ECO:0007669"/>
    <property type="project" value="TreeGrafter"/>
</dbReference>
<accession>A0AAD3DCY8</accession>
<feature type="compositionally biased region" description="Basic and acidic residues" evidence="8">
    <location>
        <begin position="1"/>
        <end position="12"/>
    </location>
</feature>
<dbReference type="CDD" id="cd07302">
    <property type="entry name" value="CHD"/>
    <property type="match status" value="1"/>
</dbReference>
<dbReference type="Gene3D" id="3.30.450.40">
    <property type="match status" value="1"/>
</dbReference>
<dbReference type="Pfam" id="PF01590">
    <property type="entry name" value="GAF"/>
    <property type="match status" value="1"/>
</dbReference>
<dbReference type="InterPro" id="IPR050401">
    <property type="entry name" value="Cyclic_nucleotide_synthase"/>
</dbReference>
<evidence type="ECO:0000256" key="6">
    <source>
        <dbReference type="ARBA" id="ARBA00023239"/>
    </source>
</evidence>
<evidence type="ECO:0000256" key="4">
    <source>
        <dbReference type="ARBA" id="ARBA00022989"/>
    </source>
</evidence>
<keyword evidence="11" id="KW-1185">Reference proteome</keyword>
<keyword evidence="4" id="KW-1133">Transmembrane helix</keyword>
<feature type="compositionally biased region" description="Polar residues" evidence="8">
    <location>
        <begin position="200"/>
        <end position="231"/>
    </location>
</feature>